<keyword evidence="3" id="KW-1185">Reference proteome</keyword>
<evidence type="ECO:0000313" key="3">
    <source>
        <dbReference type="Proteomes" id="UP001153069"/>
    </source>
</evidence>
<dbReference type="EMBL" id="CAICTM010001281">
    <property type="protein sequence ID" value="CAB9522245.1"/>
    <property type="molecule type" value="Genomic_DNA"/>
</dbReference>
<gene>
    <name evidence="2" type="ORF">SEMRO_1283_G259080.1</name>
</gene>
<reference evidence="2" key="1">
    <citation type="submission" date="2020-06" db="EMBL/GenBank/DDBJ databases">
        <authorList>
            <consortium name="Plant Systems Biology data submission"/>
        </authorList>
    </citation>
    <scope>NUCLEOTIDE SEQUENCE</scope>
    <source>
        <strain evidence="2">D6</strain>
    </source>
</reference>
<feature type="compositionally biased region" description="Polar residues" evidence="1">
    <location>
        <begin position="38"/>
        <end position="59"/>
    </location>
</feature>
<dbReference type="AlphaFoldDB" id="A0A9N8EPC6"/>
<feature type="compositionally biased region" description="Polar residues" evidence="1">
    <location>
        <begin position="66"/>
        <end position="98"/>
    </location>
</feature>
<evidence type="ECO:0000256" key="1">
    <source>
        <dbReference type="SAM" id="MobiDB-lite"/>
    </source>
</evidence>
<feature type="compositionally biased region" description="Basic and acidic residues" evidence="1">
    <location>
        <begin position="1"/>
        <end position="10"/>
    </location>
</feature>
<accession>A0A9N8EPC6</accession>
<name>A0A9N8EPC6_9STRA</name>
<feature type="region of interest" description="Disordered" evidence="1">
    <location>
        <begin position="1"/>
        <end position="139"/>
    </location>
</feature>
<evidence type="ECO:0000313" key="2">
    <source>
        <dbReference type="EMBL" id="CAB9522245.1"/>
    </source>
</evidence>
<sequence>MNKDSSKHDSDVDESQTVTSTTSPSMEEGTPDAKPPSKKTTNGGQNAENVLPEENQTSTHKPKGLDTNTLECSTAATESNAINNPTDLTTPNGGIQNHSFEDFAAGGIEPLPFLPTSLRRGANHQPNARPGAYIGASEQRTTNLDFSLASCQ</sequence>
<protein>
    <submittedName>
        <fullName evidence="2">Uncharacterized protein</fullName>
    </submittedName>
</protein>
<dbReference type="Proteomes" id="UP001153069">
    <property type="component" value="Unassembled WGS sequence"/>
</dbReference>
<feature type="compositionally biased region" description="Polar residues" evidence="1">
    <location>
        <begin position="15"/>
        <end position="25"/>
    </location>
</feature>
<proteinExistence type="predicted"/>
<comment type="caution">
    <text evidence="2">The sequence shown here is derived from an EMBL/GenBank/DDBJ whole genome shotgun (WGS) entry which is preliminary data.</text>
</comment>
<organism evidence="2 3">
    <name type="scientific">Seminavis robusta</name>
    <dbReference type="NCBI Taxonomy" id="568900"/>
    <lineage>
        <taxon>Eukaryota</taxon>
        <taxon>Sar</taxon>
        <taxon>Stramenopiles</taxon>
        <taxon>Ochrophyta</taxon>
        <taxon>Bacillariophyta</taxon>
        <taxon>Bacillariophyceae</taxon>
        <taxon>Bacillariophycidae</taxon>
        <taxon>Naviculales</taxon>
        <taxon>Naviculaceae</taxon>
        <taxon>Seminavis</taxon>
    </lineage>
</organism>